<gene>
    <name evidence="1" type="ORF">PATL70BA_0884</name>
</gene>
<name>A0A3P7S1I6_9FIRM</name>
<dbReference type="EMBL" id="LR130778">
    <property type="protein sequence ID" value="VDN46759.1"/>
    <property type="molecule type" value="Genomic_DNA"/>
</dbReference>
<evidence type="ECO:0000313" key="2">
    <source>
        <dbReference type="Proteomes" id="UP000279029"/>
    </source>
</evidence>
<keyword evidence="2" id="KW-1185">Reference proteome</keyword>
<evidence type="ECO:0000313" key="1">
    <source>
        <dbReference type="EMBL" id="VDN46759.1"/>
    </source>
</evidence>
<proteinExistence type="predicted"/>
<protein>
    <submittedName>
        <fullName evidence="1">Uncharacterized protein</fullName>
    </submittedName>
</protein>
<dbReference type="KEGG" id="cbar:PATL70BA_0884"/>
<organism evidence="1 2">
    <name type="scientific">Petrocella atlantisensis</name>
    <dbReference type="NCBI Taxonomy" id="2173034"/>
    <lineage>
        <taxon>Bacteria</taxon>
        <taxon>Bacillati</taxon>
        <taxon>Bacillota</taxon>
        <taxon>Clostridia</taxon>
        <taxon>Lachnospirales</taxon>
        <taxon>Vallitaleaceae</taxon>
        <taxon>Petrocella</taxon>
    </lineage>
</organism>
<dbReference type="Proteomes" id="UP000279029">
    <property type="component" value="Chromosome"/>
</dbReference>
<accession>A0A3P7S1I6</accession>
<sequence length="55" mass="6299">MGNESELMKYIENICLDTEESDLRTVNINNMGGVWCDSSLNRYPLVSGHSSWYLL</sequence>
<dbReference type="AlphaFoldDB" id="A0A3P7S1I6"/>
<reference evidence="1 2" key="1">
    <citation type="submission" date="2018-09" db="EMBL/GenBank/DDBJ databases">
        <authorList>
            <person name="Postec A."/>
        </authorList>
    </citation>
    <scope>NUCLEOTIDE SEQUENCE [LARGE SCALE GENOMIC DNA]</scope>
    <source>
        <strain evidence="1">70B-A</strain>
    </source>
</reference>